<evidence type="ECO:0000313" key="6">
    <source>
        <dbReference type="Proteomes" id="UP000186922"/>
    </source>
</evidence>
<dbReference type="PANTHER" id="PTHR46205">
    <property type="entry name" value="LOQUACIOUS, ISOFORM B"/>
    <property type="match status" value="1"/>
</dbReference>
<accession>A0A1D1V5G4</accession>
<gene>
    <name evidence="5" type="primary">RvY_05871-1</name>
    <name evidence="5" type="synonym">RvY_05871.1</name>
    <name evidence="5" type="ORF">RvY_05871</name>
</gene>
<dbReference type="Proteomes" id="UP000186922">
    <property type="component" value="Unassembled WGS sequence"/>
</dbReference>
<dbReference type="OrthoDB" id="10056847at2759"/>
<dbReference type="CDD" id="cd19862">
    <property type="entry name" value="DSRM_PRKRA-like_rpt1"/>
    <property type="match status" value="1"/>
</dbReference>
<evidence type="ECO:0000256" key="1">
    <source>
        <dbReference type="ARBA" id="ARBA00022884"/>
    </source>
</evidence>
<dbReference type="STRING" id="947166.A0A1D1V5G4"/>
<dbReference type="GO" id="GO:0005634">
    <property type="term" value="C:nucleus"/>
    <property type="evidence" value="ECO:0007669"/>
    <property type="project" value="TreeGrafter"/>
</dbReference>
<reference evidence="5 6" key="1">
    <citation type="journal article" date="2016" name="Nat. Commun.">
        <title>Extremotolerant tardigrade genome and improved radiotolerance of human cultured cells by tardigrade-unique protein.</title>
        <authorList>
            <person name="Hashimoto T."/>
            <person name="Horikawa D.D."/>
            <person name="Saito Y."/>
            <person name="Kuwahara H."/>
            <person name="Kozuka-Hata H."/>
            <person name="Shin-I T."/>
            <person name="Minakuchi Y."/>
            <person name="Ohishi K."/>
            <person name="Motoyama A."/>
            <person name="Aizu T."/>
            <person name="Enomoto A."/>
            <person name="Kondo K."/>
            <person name="Tanaka S."/>
            <person name="Hara Y."/>
            <person name="Koshikawa S."/>
            <person name="Sagara H."/>
            <person name="Miura T."/>
            <person name="Yokobori S."/>
            <person name="Miyagawa K."/>
            <person name="Suzuki Y."/>
            <person name="Kubo T."/>
            <person name="Oyama M."/>
            <person name="Kohara Y."/>
            <person name="Fujiyama A."/>
            <person name="Arakawa K."/>
            <person name="Katayama T."/>
            <person name="Toyoda A."/>
            <person name="Kunieda T."/>
        </authorList>
    </citation>
    <scope>NUCLEOTIDE SEQUENCE [LARGE SCALE GENOMIC DNA]</scope>
    <source>
        <strain evidence="5 6">YOKOZUNA-1</strain>
    </source>
</reference>
<dbReference type="EMBL" id="BDGG01000002">
    <property type="protein sequence ID" value="GAU94023.1"/>
    <property type="molecule type" value="Genomic_DNA"/>
</dbReference>
<dbReference type="PROSITE" id="PS50137">
    <property type="entry name" value="DS_RBD"/>
    <property type="match status" value="3"/>
</dbReference>
<organism evidence="5 6">
    <name type="scientific">Ramazzottius varieornatus</name>
    <name type="common">Water bear</name>
    <name type="synonym">Tardigrade</name>
    <dbReference type="NCBI Taxonomy" id="947166"/>
    <lineage>
        <taxon>Eukaryota</taxon>
        <taxon>Metazoa</taxon>
        <taxon>Ecdysozoa</taxon>
        <taxon>Tardigrada</taxon>
        <taxon>Eutardigrada</taxon>
        <taxon>Parachela</taxon>
        <taxon>Hypsibioidea</taxon>
        <taxon>Ramazzottiidae</taxon>
        <taxon>Ramazzottius</taxon>
    </lineage>
</organism>
<dbReference type="InterPro" id="IPR051247">
    <property type="entry name" value="RLC_Component"/>
</dbReference>
<dbReference type="SUPFAM" id="SSF54768">
    <property type="entry name" value="dsRNA-binding domain-like"/>
    <property type="match status" value="2"/>
</dbReference>
<dbReference type="GO" id="GO:0003725">
    <property type="term" value="F:double-stranded RNA binding"/>
    <property type="evidence" value="ECO:0007669"/>
    <property type="project" value="TreeGrafter"/>
</dbReference>
<feature type="domain" description="DRBM" evidence="4">
    <location>
        <begin position="42"/>
        <end position="109"/>
    </location>
</feature>
<evidence type="ECO:0000259" key="4">
    <source>
        <dbReference type="PROSITE" id="PS50137"/>
    </source>
</evidence>
<keyword evidence="1 2" id="KW-0694">RNA-binding</keyword>
<sequence length="454" mass="49242">MYSQRLLPEATSWETVDHTEKDALFQPSSDPSGIAPIRHPKSYVTMLDEYTAKKKITATYQLTGIEGMSHEPTFAYRVIADGMEATGRGRRKQDARQMAARNLLRALSAISLEDDAADAVDGCQVSAVSLPKAPSASETSVDSIIPLINSNLAVSFASPPTTENSAGSPSKSSTKDSQAGTTEEFSSRAEPGEATAPTAPVTIYTVPACRVENPVGSLQELTLSVRWPPPRFEPAGREGYPHDATFTLACYVWSYKSLGKGKSKKLAKRAAAYNMYEILKSSQEVIDLWQKRSEDYAKKTSHSRRAKSSAIPQRAPPMQNIHKDLMASSLSTVNILRTMSAVEITRHADPLGLLREIATEVGFDILFEDLYDLSKSSKSRLPMVKEDAKDSDGTSNEAASLVILTIPRQIVCFGTGSAKSFARKAAVLNALSYLQTAAAPAFIAKRPDTVDTDP</sequence>
<dbReference type="GO" id="GO:0016442">
    <property type="term" value="C:RISC complex"/>
    <property type="evidence" value="ECO:0007669"/>
    <property type="project" value="TreeGrafter"/>
</dbReference>
<keyword evidence="6" id="KW-1185">Reference proteome</keyword>
<comment type="caution">
    <text evidence="5">The sequence shown here is derived from an EMBL/GenBank/DDBJ whole genome shotgun (WGS) entry which is preliminary data.</text>
</comment>
<feature type="domain" description="DRBM" evidence="4">
    <location>
        <begin position="213"/>
        <end position="281"/>
    </location>
</feature>
<dbReference type="PANTHER" id="PTHR46205:SF3">
    <property type="entry name" value="LOQUACIOUS, ISOFORM B"/>
    <property type="match status" value="1"/>
</dbReference>
<feature type="region of interest" description="Disordered" evidence="3">
    <location>
        <begin position="158"/>
        <end position="196"/>
    </location>
</feature>
<name>A0A1D1V5G4_RAMVA</name>
<dbReference type="InterPro" id="IPR014720">
    <property type="entry name" value="dsRBD_dom"/>
</dbReference>
<dbReference type="GO" id="GO:0005737">
    <property type="term" value="C:cytoplasm"/>
    <property type="evidence" value="ECO:0007669"/>
    <property type="project" value="TreeGrafter"/>
</dbReference>
<proteinExistence type="predicted"/>
<dbReference type="GO" id="GO:0070578">
    <property type="term" value="C:RISC-loading complex"/>
    <property type="evidence" value="ECO:0007669"/>
    <property type="project" value="TreeGrafter"/>
</dbReference>
<evidence type="ECO:0000256" key="2">
    <source>
        <dbReference type="PROSITE-ProRule" id="PRU00266"/>
    </source>
</evidence>
<evidence type="ECO:0000256" key="3">
    <source>
        <dbReference type="SAM" id="MobiDB-lite"/>
    </source>
</evidence>
<dbReference type="CDD" id="cd19861">
    <property type="entry name" value="DSRM_STAU_rpt5"/>
    <property type="match status" value="1"/>
</dbReference>
<dbReference type="GO" id="GO:0035197">
    <property type="term" value="F:siRNA binding"/>
    <property type="evidence" value="ECO:0007669"/>
    <property type="project" value="TreeGrafter"/>
</dbReference>
<dbReference type="Pfam" id="PF00035">
    <property type="entry name" value="dsrm"/>
    <property type="match status" value="2"/>
</dbReference>
<dbReference type="SMART" id="SM00358">
    <property type="entry name" value="DSRM"/>
    <property type="match status" value="2"/>
</dbReference>
<feature type="domain" description="DRBM" evidence="4">
    <location>
        <begin position="349"/>
        <end position="436"/>
    </location>
</feature>
<feature type="compositionally biased region" description="Polar residues" evidence="3">
    <location>
        <begin position="158"/>
        <end position="184"/>
    </location>
</feature>
<dbReference type="AlphaFoldDB" id="A0A1D1V5G4"/>
<protein>
    <recommendedName>
        <fullName evidence="4">DRBM domain-containing protein</fullName>
    </recommendedName>
</protein>
<dbReference type="GO" id="GO:0070920">
    <property type="term" value="P:regulation of regulatory ncRNA processing"/>
    <property type="evidence" value="ECO:0007669"/>
    <property type="project" value="TreeGrafter"/>
</dbReference>
<dbReference type="GO" id="GO:0030422">
    <property type="term" value="P:siRNA processing"/>
    <property type="evidence" value="ECO:0007669"/>
    <property type="project" value="TreeGrafter"/>
</dbReference>
<evidence type="ECO:0000313" key="5">
    <source>
        <dbReference type="EMBL" id="GAU94023.1"/>
    </source>
</evidence>
<dbReference type="Gene3D" id="3.30.160.20">
    <property type="match status" value="3"/>
</dbReference>